<dbReference type="Pfam" id="PF09681">
    <property type="entry name" value="Phage_rep_org_N"/>
    <property type="match status" value="1"/>
</dbReference>
<evidence type="ECO:0000313" key="2">
    <source>
        <dbReference type="EMBL" id="CAG9705666.1"/>
    </source>
</evidence>
<dbReference type="RefSeq" id="WP_243145213.1">
    <property type="nucleotide sequence ID" value="NZ_CAKJVE010000004.1"/>
</dbReference>
<gene>
    <name evidence="2" type="ORF">CNEO_41986</name>
    <name evidence="3" type="ORF">CNEONATNEC25_03087</name>
</gene>
<dbReference type="Proteomes" id="UP000431451">
    <property type="component" value="Unassembled WGS sequence"/>
</dbReference>
<evidence type="ECO:0000259" key="1">
    <source>
        <dbReference type="Pfam" id="PF09681"/>
    </source>
</evidence>
<dbReference type="AlphaFoldDB" id="A0A650MJT5"/>
<dbReference type="Proteomes" id="UP000789738">
    <property type="component" value="Unassembled WGS sequence"/>
</dbReference>
<organism evidence="3 4">
    <name type="scientific">Clostridium neonatale</name>
    <dbReference type="NCBI Taxonomy" id="137838"/>
    <lineage>
        <taxon>Bacteria</taxon>
        <taxon>Bacillati</taxon>
        <taxon>Bacillota</taxon>
        <taxon>Clostridia</taxon>
        <taxon>Eubacteriales</taxon>
        <taxon>Clostridiaceae</taxon>
        <taxon>Clostridium</taxon>
    </lineage>
</organism>
<dbReference type="EMBL" id="CAKJVE010000004">
    <property type="protein sequence ID" value="CAG9705666.1"/>
    <property type="molecule type" value="Genomic_DNA"/>
</dbReference>
<feature type="domain" description="Phage replisome organiser N-terminal" evidence="1">
    <location>
        <begin position="3"/>
        <end position="50"/>
    </location>
</feature>
<evidence type="ECO:0000313" key="3">
    <source>
        <dbReference type="EMBL" id="VCT85484.1"/>
    </source>
</evidence>
<proteinExistence type="predicted"/>
<evidence type="ECO:0000313" key="4">
    <source>
        <dbReference type="Proteomes" id="UP000431451"/>
    </source>
</evidence>
<name>A0A650MJT5_9CLOT</name>
<sequence length="59" mass="6841">MRTLAVEFNREESEVMVALDVFMELEMVDIKDNNVIAVKNFVKHQGIKGNEFVYLPILI</sequence>
<dbReference type="InterPro" id="IPR010056">
    <property type="entry name" value="Phage_rep_org__N"/>
</dbReference>
<reference evidence="3 4" key="1">
    <citation type="submission" date="2018-06" db="EMBL/GenBank/DDBJ databases">
        <authorList>
            <consortium name="IHU Genomes"/>
        </authorList>
    </citation>
    <scope>NUCLEOTIDE SEQUENCE [LARGE SCALE GENOMIC DNA]</scope>
    <source>
        <strain evidence="3 4">NEC25</strain>
    </source>
</reference>
<accession>A0A650MJT5</accession>
<reference evidence="2" key="2">
    <citation type="submission" date="2021-10" db="EMBL/GenBank/DDBJ databases">
        <authorList>
            <person name="Mesa V."/>
        </authorList>
    </citation>
    <scope>NUCLEOTIDE SEQUENCE</scope>
    <source>
        <strain evidence="2">CC3_PB</strain>
    </source>
</reference>
<protein>
    <submittedName>
        <fullName evidence="2">Phage protein</fullName>
    </submittedName>
</protein>
<dbReference type="EMBL" id="UWJD01000002">
    <property type="protein sequence ID" value="VCT85484.1"/>
    <property type="molecule type" value="Genomic_DNA"/>
</dbReference>